<reference evidence="1" key="1">
    <citation type="submission" date="2019-03" db="EMBL/GenBank/DDBJ databases">
        <title>Single cell metagenomics reveals metabolic interactions within the superorganism composed of flagellate Streblomastix strix and complex community of Bacteroidetes bacteria on its surface.</title>
        <authorList>
            <person name="Treitli S.C."/>
            <person name="Kolisko M."/>
            <person name="Husnik F."/>
            <person name="Keeling P."/>
            <person name="Hampl V."/>
        </authorList>
    </citation>
    <scope>NUCLEOTIDE SEQUENCE</scope>
    <source>
        <strain evidence="1">STM</strain>
    </source>
</reference>
<evidence type="ECO:0000313" key="1">
    <source>
        <dbReference type="EMBL" id="KAA6310435.1"/>
    </source>
</evidence>
<dbReference type="EMBL" id="SNRY01007431">
    <property type="protein sequence ID" value="KAA6310435.1"/>
    <property type="molecule type" value="Genomic_DNA"/>
</dbReference>
<comment type="caution">
    <text evidence="1">The sequence shown here is derived from an EMBL/GenBank/DDBJ whole genome shotgun (WGS) entry which is preliminary data.</text>
</comment>
<proteinExistence type="predicted"/>
<gene>
    <name evidence="1" type="ORF">EZS27_038260</name>
</gene>
<sequence>MKKLTVTLKQHTPLIHFQHEQEGATLRSSEVKPRLDRFLFPIIGGNENYIQYDKEQAFKEKIDFDSRTKLERGILIAKNKNWLVGSGQHNSLDFK</sequence>
<name>A0A5J4PLS9_9ZZZZ</name>
<feature type="non-terminal residue" evidence="1">
    <location>
        <position position="95"/>
    </location>
</feature>
<protein>
    <submittedName>
        <fullName evidence="1">Uncharacterized protein</fullName>
    </submittedName>
</protein>
<accession>A0A5J4PLS9</accession>
<organism evidence="1">
    <name type="scientific">termite gut metagenome</name>
    <dbReference type="NCBI Taxonomy" id="433724"/>
    <lineage>
        <taxon>unclassified sequences</taxon>
        <taxon>metagenomes</taxon>
        <taxon>organismal metagenomes</taxon>
    </lineage>
</organism>
<dbReference type="AlphaFoldDB" id="A0A5J4PLS9"/>